<dbReference type="GeneID" id="94694183"/>
<comment type="similarity">
    <text evidence="1">Belongs to the UPF0162 family.</text>
</comment>
<feature type="domain" description="Protein SirB1 N-terminal" evidence="2">
    <location>
        <begin position="46"/>
        <end position="203"/>
    </location>
</feature>
<dbReference type="AlphaFoldDB" id="A0A1H3M483"/>
<organism evidence="4 5">
    <name type="scientific">Delftia lacustris</name>
    <dbReference type="NCBI Taxonomy" id="558537"/>
    <lineage>
        <taxon>Bacteria</taxon>
        <taxon>Pseudomonadati</taxon>
        <taxon>Pseudomonadota</taxon>
        <taxon>Betaproteobacteria</taxon>
        <taxon>Burkholderiales</taxon>
        <taxon>Comamonadaceae</taxon>
        <taxon>Delftia</taxon>
    </lineage>
</organism>
<dbReference type="KEGG" id="dla:I6G47_13620"/>
<evidence type="ECO:0000256" key="1">
    <source>
        <dbReference type="ARBA" id="ARBA00007100"/>
    </source>
</evidence>
<evidence type="ECO:0000313" key="5">
    <source>
        <dbReference type="Proteomes" id="UP000183417"/>
    </source>
</evidence>
<name>A0A1H3M483_9BURK</name>
<dbReference type="RefSeq" id="WP_016448980.1">
    <property type="nucleotide sequence ID" value="NZ_AP025556.1"/>
</dbReference>
<reference evidence="4 5" key="1">
    <citation type="submission" date="2016-10" db="EMBL/GenBank/DDBJ databases">
        <authorList>
            <person name="de Groot N.N."/>
        </authorList>
    </citation>
    <scope>NUCLEOTIDE SEQUENCE [LARGE SCALE GENOMIC DNA]</scope>
    <source>
        <strain evidence="4 5">LMG 24775</strain>
    </source>
</reference>
<dbReference type="EMBL" id="FNPE01000007">
    <property type="protein sequence ID" value="SDY71537.1"/>
    <property type="molecule type" value="Genomic_DNA"/>
</dbReference>
<dbReference type="PANTHER" id="PTHR31350:SF21">
    <property type="entry name" value="F-BOX ONLY PROTEIN 21"/>
    <property type="match status" value="1"/>
</dbReference>
<gene>
    <name evidence="3" type="ORF">I6G47_13620</name>
    <name evidence="4" type="ORF">SAMN05421547_107117</name>
</gene>
<keyword evidence="6" id="KW-1185">Reference proteome</keyword>
<dbReference type="Pfam" id="PF13369">
    <property type="entry name" value="Transglut_core2"/>
    <property type="match status" value="1"/>
</dbReference>
<dbReference type="Proteomes" id="UP000183417">
    <property type="component" value="Unassembled WGS sequence"/>
</dbReference>
<reference evidence="3 6" key="2">
    <citation type="submission" date="2020-12" db="EMBL/GenBank/DDBJ databases">
        <title>FDA dAtabase for Regulatory Grade micrObial Sequences (FDA-ARGOS): Supporting development and validation of Infectious Disease Dx tests.</title>
        <authorList>
            <person name="Sproer C."/>
            <person name="Gronow S."/>
            <person name="Severitt S."/>
            <person name="Schroder I."/>
            <person name="Tallon L."/>
            <person name="Sadzewicz L."/>
            <person name="Zhao X."/>
            <person name="Boylan J."/>
            <person name="Ott S."/>
            <person name="Bowen H."/>
            <person name="Vavikolanu K."/>
            <person name="Mehta A."/>
            <person name="Aluvathingal J."/>
            <person name="Nadendla S."/>
            <person name="Lowell S."/>
            <person name="Myers T."/>
            <person name="Yan Y."/>
            <person name="Sichtig H."/>
        </authorList>
    </citation>
    <scope>NUCLEOTIDE SEQUENCE [LARGE SCALE GENOMIC DNA]</scope>
    <source>
        <strain evidence="3 6">FDAARGOS_890</strain>
    </source>
</reference>
<proteinExistence type="inferred from homology"/>
<evidence type="ECO:0000259" key="2">
    <source>
        <dbReference type="Pfam" id="PF13369"/>
    </source>
</evidence>
<dbReference type="Pfam" id="PF13371">
    <property type="entry name" value="TPR_9"/>
    <property type="match status" value="1"/>
</dbReference>
<protein>
    <submittedName>
        <fullName evidence="4">Regulator of sirC expression, contains transglutaminase-like and TPR domains</fullName>
    </submittedName>
    <submittedName>
        <fullName evidence="3">Tetratricopeptide repeat protein</fullName>
    </submittedName>
</protein>
<dbReference type="EMBL" id="CP065748">
    <property type="protein sequence ID" value="QPS84029.1"/>
    <property type="molecule type" value="Genomic_DNA"/>
</dbReference>
<dbReference type="PANTHER" id="PTHR31350">
    <property type="entry name" value="SI:DKEY-261L7.2"/>
    <property type="match status" value="1"/>
</dbReference>
<dbReference type="Proteomes" id="UP000595064">
    <property type="component" value="Chromosome"/>
</dbReference>
<sequence>MSWSYDDTPTALQYFAALVQSDEHLPLMEAAISIAQDAVPDLDLQAASAELDRLQVRLVQRLAGETDPLQCLRGLNQFFYGELGFGGNLNDYYDPANSYIHHVLQTRRGIPISVALIWLELAAAIDLPAQGVSFPGHFLVKMRLPQGQVVMDPLSGESFSANSLAERLEPFWQSAGLSAEEAAPLGMYLQGASPRDVLERMLRNLQEIHHARRDWPLLVAVLNRLAVLRPDMPEILRDRGLAYAQWGVTERALEDLERFLQSQQGAQAVAVREVIRRLRGL</sequence>
<dbReference type="Gene3D" id="1.25.40.10">
    <property type="entry name" value="Tetratricopeptide repeat domain"/>
    <property type="match status" value="1"/>
</dbReference>
<dbReference type="InterPro" id="IPR032698">
    <property type="entry name" value="SirB1_N"/>
</dbReference>
<evidence type="ECO:0000313" key="4">
    <source>
        <dbReference type="EMBL" id="SDY71537.1"/>
    </source>
</evidence>
<evidence type="ECO:0000313" key="6">
    <source>
        <dbReference type="Proteomes" id="UP000595064"/>
    </source>
</evidence>
<accession>A0A1H3M483</accession>
<evidence type="ECO:0000313" key="3">
    <source>
        <dbReference type="EMBL" id="QPS84029.1"/>
    </source>
</evidence>
<dbReference type="InterPro" id="IPR011990">
    <property type="entry name" value="TPR-like_helical_dom_sf"/>
</dbReference>